<dbReference type="Proteomes" id="UP000237822">
    <property type="component" value="Unassembled WGS sequence"/>
</dbReference>
<evidence type="ECO:0000256" key="1">
    <source>
        <dbReference type="SAM" id="Phobius"/>
    </source>
</evidence>
<name>A0A2T0UMY7_9MICO</name>
<organism evidence="2 3">
    <name type="scientific">Knoellia remsis</name>
    <dbReference type="NCBI Taxonomy" id="407159"/>
    <lineage>
        <taxon>Bacteria</taxon>
        <taxon>Bacillati</taxon>
        <taxon>Actinomycetota</taxon>
        <taxon>Actinomycetes</taxon>
        <taxon>Micrococcales</taxon>
        <taxon>Intrasporangiaceae</taxon>
        <taxon>Knoellia</taxon>
    </lineage>
</organism>
<feature type="transmembrane region" description="Helical" evidence="1">
    <location>
        <begin position="12"/>
        <end position="30"/>
    </location>
</feature>
<feature type="transmembrane region" description="Helical" evidence="1">
    <location>
        <begin position="82"/>
        <end position="101"/>
    </location>
</feature>
<feature type="transmembrane region" description="Helical" evidence="1">
    <location>
        <begin position="121"/>
        <end position="140"/>
    </location>
</feature>
<dbReference type="OrthoDB" id="4872419at2"/>
<keyword evidence="3" id="KW-1185">Reference proteome</keyword>
<keyword evidence="1" id="KW-0812">Transmembrane</keyword>
<reference evidence="2 3" key="1">
    <citation type="submission" date="2018-03" db="EMBL/GenBank/DDBJ databases">
        <title>Genomic Encyclopedia of Archaeal and Bacterial Type Strains, Phase II (KMG-II): from individual species to whole genera.</title>
        <authorList>
            <person name="Goeker M."/>
        </authorList>
    </citation>
    <scope>NUCLEOTIDE SEQUENCE [LARGE SCALE GENOMIC DNA]</scope>
    <source>
        <strain evidence="2 3">ATCC BAA-1496</strain>
    </source>
</reference>
<keyword evidence="1" id="KW-1133">Transmembrane helix</keyword>
<dbReference type="InterPro" id="IPR021517">
    <property type="entry name" value="DUF3180"/>
</dbReference>
<dbReference type="InterPro" id="IPR036259">
    <property type="entry name" value="MFS_trans_sf"/>
</dbReference>
<feature type="transmembrane region" description="Helical" evidence="1">
    <location>
        <begin position="42"/>
        <end position="62"/>
    </location>
</feature>
<dbReference type="SUPFAM" id="SSF103473">
    <property type="entry name" value="MFS general substrate transporter"/>
    <property type="match status" value="1"/>
</dbReference>
<evidence type="ECO:0000313" key="2">
    <source>
        <dbReference type="EMBL" id="PRY59291.1"/>
    </source>
</evidence>
<gene>
    <name evidence="2" type="ORF">BCF74_11028</name>
</gene>
<proteinExistence type="predicted"/>
<dbReference type="EMBL" id="PVTI01000010">
    <property type="protein sequence ID" value="PRY59291.1"/>
    <property type="molecule type" value="Genomic_DNA"/>
</dbReference>
<comment type="caution">
    <text evidence="2">The sequence shown here is derived from an EMBL/GenBank/DDBJ whole genome shotgun (WGS) entry which is preliminary data.</text>
</comment>
<protein>
    <submittedName>
        <fullName evidence="2">Uncharacterized protein DUF3180</fullName>
    </submittedName>
</protein>
<dbReference type="Pfam" id="PF11377">
    <property type="entry name" value="DUF3180"/>
    <property type="match status" value="1"/>
</dbReference>
<dbReference type="AlphaFoldDB" id="A0A2T0UMY7"/>
<sequence length="156" mass="16375">MVSGPGVRPRVALLVALVVGGASWVLWHFVTRGGTLVPRPSWLAAILLVAMAAFVAGFAWPVRAYLRGTSTRRLDPLRAARVVVLAQAAVLTGSAAAGWYAGQLAVALSDTSLVANHDRSWRLAVLVASAVVLVGAGLVAQRWCRVDPPTDDDSNV</sequence>
<keyword evidence="1" id="KW-0472">Membrane</keyword>
<accession>A0A2T0UMY7</accession>
<evidence type="ECO:0000313" key="3">
    <source>
        <dbReference type="Proteomes" id="UP000237822"/>
    </source>
</evidence>
<dbReference type="RefSeq" id="WP_106297345.1">
    <property type="nucleotide sequence ID" value="NZ_PVTI01000010.1"/>
</dbReference>